<evidence type="ECO:0008006" key="4">
    <source>
        <dbReference type="Google" id="ProtNLM"/>
    </source>
</evidence>
<dbReference type="AlphaFoldDB" id="A0A545UYY7"/>
<accession>A0A545UYY7</accession>
<reference evidence="2 3" key="1">
    <citation type="journal article" date="2019" name="Appl. Microbiol. Biotechnol.">
        <title>Genome sequence of Isaria javanica and comparative genome analysis insights into family S53 peptidase evolution in fungal entomopathogens.</title>
        <authorList>
            <person name="Lin R."/>
            <person name="Zhang X."/>
            <person name="Xin B."/>
            <person name="Zou M."/>
            <person name="Gao Y."/>
            <person name="Qin F."/>
            <person name="Hu Q."/>
            <person name="Xie B."/>
            <person name="Cheng X."/>
        </authorList>
    </citation>
    <scope>NUCLEOTIDE SEQUENCE [LARGE SCALE GENOMIC DNA]</scope>
    <source>
        <strain evidence="2 3">IJ1G</strain>
    </source>
</reference>
<evidence type="ECO:0000313" key="3">
    <source>
        <dbReference type="Proteomes" id="UP000315783"/>
    </source>
</evidence>
<feature type="transmembrane region" description="Helical" evidence="1">
    <location>
        <begin position="266"/>
        <end position="289"/>
    </location>
</feature>
<dbReference type="EMBL" id="SPUK01000009">
    <property type="protein sequence ID" value="TQV94691.1"/>
    <property type="molecule type" value="Genomic_DNA"/>
</dbReference>
<feature type="transmembrane region" description="Helical" evidence="1">
    <location>
        <begin position="117"/>
        <end position="137"/>
    </location>
</feature>
<feature type="transmembrane region" description="Helical" evidence="1">
    <location>
        <begin position="12"/>
        <end position="31"/>
    </location>
</feature>
<name>A0A545UYY7_9HYPO</name>
<evidence type="ECO:0000313" key="2">
    <source>
        <dbReference type="EMBL" id="TQV94691.1"/>
    </source>
</evidence>
<protein>
    <recommendedName>
        <fullName evidence="4">Corticosteroid-binding protein</fullName>
    </recommendedName>
</protein>
<dbReference type="OrthoDB" id="2281895at2759"/>
<keyword evidence="1" id="KW-0472">Membrane</keyword>
<comment type="caution">
    <text evidence="2">The sequence shown here is derived from an EMBL/GenBank/DDBJ whole genome shotgun (WGS) entry which is preliminary data.</text>
</comment>
<organism evidence="2 3">
    <name type="scientific">Cordyceps javanica</name>
    <dbReference type="NCBI Taxonomy" id="43265"/>
    <lineage>
        <taxon>Eukaryota</taxon>
        <taxon>Fungi</taxon>
        <taxon>Dikarya</taxon>
        <taxon>Ascomycota</taxon>
        <taxon>Pezizomycotina</taxon>
        <taxon>Sordariomycetes</taxon>
        <taxon>Hypocreomycetidae</taxon>
        <taxon>Hypocreales</taxon>
        <taxon>Cordycipitaceae</taxon>
        <taxon>Cordyceps</taxon>
    </lineage>
</organism>
<proteinExistence type="predicted"/>
<feature type="transmembrane region" description="Helical" evidence="1">
    <location>
        <begin position="301"/>
        <end position="322"/>
    </location>
</feature>
<sequence length="382" mass="40830">MAPFVLTARTRTLMIVPIFLAVATAVALFVHSDVNTPMLWSQCHARARLPGLSRVPVLGTPLCYVVSFFQATLDAARSRAVMAVVLAFVGALLTVCATESARGCNRPARLVANPTPAWLLFNLLTGAGALVWQLLIVPAQIQRLRNIFVAQKLGATGSGGGTREEEEDEEQGIGGQRLEALGVDLDRNLAGSEVVAIPVSIALGYYLPSVLMLVLRSPAAVGAWLFFPLYVSLARQALRWALRRALGDDAAAGRAVHLETHRRSLAAVYALPVLASVLAHAAVLWHLAARPDDRKEMTRSCVAFVEIDAAFIAATVLYWVLVETSWKVPALMVAVAALLGPGAGTLAGWPLRERIIEKELGAVIDSVAAEDNDGPSEQTPLL</sequence>
<feature type="transmembrane region" description="Helical" evidence="1">
    <location>
        <begin position="51"/>
        <end position="73"/>
    </location>
</feature>
<feature type="transmembrane region" description="Helical" evidence="1">
    <location>
        <begin position="80"/>
        <end position="97"/>
    </location>
</feature>
<feature type="transmembrane region" description="Helical" evidence="1">
    <location>
        <begin position="328"/>
        <end position="349"/>
    </location>
</feature>
<gene>
    <name evidence="2" type="ORF">IF1G_06702</name>
</gene>
<dbReference type="Proteomes" id="UP000315783">
    <property type="component" value="Unassembled WGS sequence"/>
</dbReference>
<evidence type="ECO:0000256" key="1">
    <source>
        <dbReference type="SAM" id="Phobius"/>
    </source>
</evidence>
<keyword evidence="1" id="KW-0812">Transmembrane</keyword>
<keyword evidence="3" id="KW-1185">Reference proteome</keyword>
<keyword evidence="1" id="KW-1133">Transmembrane helix</keyword>